<accession>T1G7Y0</accession>
<evidence type="ECO:0000256" key="2">
    <source>
        <dbReference type="ARBA" id="ARBA00022490"/>
    </source>
</evidence>
<feature type="region of interest" description="Disordered" evidence="10">
    <location>
        <begin position="489"/>
        <end position="521"/>
    </location>
</feature>
<keyword evidence="2" id="KW-0963">Cytoplasm</keyword>
<dbReference type="InParanoid" id="T1G7Y0"/>
<evidence type="ECO:0000256" key="8">
    <source>
        <dbReference type="ARBA" id="ARBA00034143"/>
    </source>
</evidence>
<dbReference type="InterPro" id="IPR011990">
    <property type="entry name" value="TPR-like_helical_dom_sf"/>
</dbReference>
<keyword evidence="13" id="KW-1185">Reference proteome</keyword>
<dbReference type="GO" id="GO:0005737">
    <property type="term" value="C:cytoplasm"/>
    <property type="evidence" value="ECO:0000318"/>
    <property type="project" value="GO_Central"/>
</dbReference>
<dbReference type="OrthoDB" id="10268002at2759"/>
<dbReference type="SMART" id="SM00028">
    <property type="entry name" value="TPR"/>
    <property type="match status" value="6"/>
</dbReference>
<evidence type="ECO:0000313" key="13">
    <source>
        <dbReference type="Proteomes" id="UP000015101"/>
    </source>
</evidence>
<evidence type="ECO:0000256" key="7">
    <source>
        <dbReference type="ARBA" id="ARBA00034139"/>
    </source>
</evidence>
<dbReference type="EMBL" id="AMQM01008357">
    <property type="status" value="NOT_ANNOTATED_CDS"/>
    <property type="molecule type" value="Genomic_DNA"/>
</dbReference>
<dbReference type="CTD" id="20217177"/>
<dbReference type="HOGENOM" id="CLU_023648_2_0_1"/>
<dbReference type="InterPro" id="IPR040111">
    <property type="entry name" value="ODAD4"/>
</dbReference>
<evidence type="ECO:0000256" key="6">
    <source>
        <dbReference type="ARBA" id="ARBA00023273"/>
    </source>
</evidence>
<dbReference type="EMBL" id="KB097768">
    <property type="protein sequence ID" value="ESN90138.1"/>
    <property type="molecule type" value="Genomic_DNA"/>
</dbReference>
<evidence type="ECO:0000256" key="10">
    <source>
        <dbReference type="SAM" id="MobiDB-lite"/>
    </source>
</evidence>
<evidence type="ECO:0000256" key="5">
    <source>
        <dbReference type="ARBA" id="ARBA00023212"/>
    </source>
</evidence>
<reference evidence="13" key="1">
    <citation type="submission" date="2012-12" db="EMBL/GenBank/DDBJ databases">
        <authorList>
            <person name="Hellsten U."/>
            <person name="Grimwood J."/>
            <person name="Chapman J.A."/>
            <person name="Shapiro H."/>
            <person name="Aerts A."/>
            <person name="Otillar R.P."/>
            <person name="Terry A.Y."/>
            <person name="Boore J.L."/>
            <person name="Simakov O."/>
            <person name="Marletaz F."/>
            <person name="Cho S.-J."/>
            <person name="Edsinger-Gonzales E."/>
            <person name="Havlak P."/>
            <person name="Kuo D.-H."/>
            <person name="Larsson T."/>
            <person name="Lv J."/>
            <person name="Arendt D."/>
            <person name="Savage R."/>
            <person name="Osoegawa K."/>
            <person name="de Jong P."/>
            <person name="Lindberg D.R."/>
            <person name="Seaver E.C."/>
            <person name="Weisblat D.A."/>
            <person name="Putnam N.H."/>
            <person name="Grigoriev I.V."/>
            <person name="Rokhsar D.S."/>
        </authorList>
    </citation>
    <scope>NUCLEOTIDE SEQUENCE</scope>
</reference>
<proteinExistence type="predicted"/>
<dbReference type="STRING" id="6412.T1G7Y0"/>
<comment type="subcellular location">
    <subcellularLocation>
        <location evidence="1">Cytoplasm</location>
        <location evidence="1">Cytoskeleton</location>
        <location evidence="1">Cilium axoneme</location>
    </subcellularLocation>
</comment>
<dbReference type="GeneID" id="20217177"/>
<gene>
    <name evidence="12" type="primary">20217177</name>
    <name evidence="11" type="ORF">HELRODRAFT_90920</name>
</gene>
<dbReference type="Proteomes" id="UP000015101">
    <property type="component" value="Unassembled WGS sequence"/>
</dbReference>
<reference evidence="12" key="3">
    <citation type="submission" date="2015-06" db="UniProtKB">
        <authorList>
            <consortium name="EnsemblMetazoa"/>
        </authorList>
    </citation>
    <scope>IDENTIFICATION</scope>
</reference>
<keyword evidence="3" id="KW-0677">Repeat</keyword>
<organism evidence="12 13">
    <name type="scientific">Helobdella robusta</name>
    <name type="common">Californian leech</name>
    <dbReference type="NCBI Taxonomy" id="6412"/>
    <lineage>
        <taxon>Eukaryota</taxon>
        <taxon>Metazoa</taxon>
        <taxon>Spiralia</taxon>
        <taxon>Lophotrochozoa</taxon>
        <taxon>Annelida</taxon>
        <taxon>Clitellata</taxon>
        <taxon>Hirudinea</taxon>
        <taxon>Rhynchobdellida</taxon>
        <taxon>Glossiphoniidae</taxon>
        <taxon>Helobdella</taxon>
    </lineage>
</organism>
<sequence>MKLDPDKKQKSSAFDLLQSEATTFQSIGEFKKAIKSFTKALDVKPGDKNCLVSRGRCYLKIGDPERALNDSNDIQTNDPQYVKSLLIKADALHEMMQFEYALMFYHRGLRLRPEIHEFKQGVQRAQEAIENSIGERSGIVLDTSGDLTYFSYDLDMQVNNNNNNNNKNNNNNFKSMCNPKTCKQLLGELYADREFLENLLNKTGITVCYSEANVMIRSLTLQGLDFLDTRTDFWLQQKPLSTKKINYNNNNNNKNNMNNNKYNNNNGYVDWRNELVSVEDLQIKGEYKESIKRIAQLFAILSKPTMRETPDRMELFATLHGYLGTAYSNTNQFDRALKEFNKELKIAKKNDLTNCKMDGLDNIGRIYVKWKKYDDAIKCFKKLSKISDSTEKIWLYHEIGRCYLEKEAKNEMAGKYGKKSLRLARYELDDVWTLNAMVLIGESFENRQRYKNALKSYQGALTTAENLNDVIAEEALAKKIKDIKDKITIDGDNDDEEEEPEEEKDDDDDDDDDDSDDGVGSCESITSGLLSLVYLVFFLIIIDDDFQFH</sequence>
<protein>
    <recommendedName>
        <fullName evidence="7">Outer dynein arm-docking complex subunit 4</fullName>
    </recommendedName>
    <alternativeName>
        <fullName evidence="8">Tetratricopeptide repeat protein 25</fullName>
    </alternativeName>
</protein>
<dbReference type="Pfam" id="PF13181">
    <property type="entry name" value="TPR_8"/>
    <property type="match status" value="2"/>
</dbReference>
<dbReference type="Gene3D" id="1.25.40.10">
    <property type="entry name" value="Tetratricopeptide repeat domain"/>
    <property type="match status" value="3"/>
</dbReference>
<dbReference type="AlphaFoldDB" id="T1G7Y0"/>
<dbReference type="eggNOG" id="KOG1124">
    <property type="taxonomic scope" value="Eukaryota"/>
</dbReference>
<dbReference type="PANTHER" id="PTHR23040">
    <property type="match status" value="1"/>
</dbReference>
<evidence type="ECO:0000256" key="3">
    <source>
        <dbReference type="ARBA" id="ARBA00022737"/>
    </source>
</evidence>
<keyword evidence="6" id="KW-0966">Cell projection</keyword>
<dbReference type="EnsemblMetazoa" id="HelroT90920">
    <property type="protein sequence ID" value="HelroP90920"/>
    <property type="gene ID" value="HelroG90920"/>
</dbReference>
<dbReference type="InterPro" id="IPR019734">
    <property type="entry name" value="TPR_rpt"/>
</dbReference>
<evidence type="ECO:0000256" key="1">
    <source>
        <dbReference type="ARBA" id="ARBA00004430"/>
    </source>
</evidence>
<feature type="repeat" description="TPR" evidence="9">
    <location>
        <begin position="317"/>
        <end position="350"/>
    </location>
</feature>
<keyword evidence="4 9" id="KW-0802">TPR repeat</keyword>
<dbReference type="SUPFAM" id="SSF48452">
    <property type="entry name" value="TPR-like"/>
    <property type="match status" value="2"/>
</dbReference>
<evidence type="ECO:0000256" key="9">
    <source>
        <dbReference type="PROSITE-ProRule" id="PRU00339"/>
    </source>
</evidence>
<reference evidence="11 13" key="2">
    <citation type="journal article" date="2013" name="Nature">
        <title>Insights into bilaterian evolution from three spiralian genomes.</title>
        <authorList>
            <person name="Simakov O."/>
            <person name="Marletaz F."/>
            <person name="Cho S.J."/>
            <person name="Edsinger-Gonzales E."/>
            <person name="Havlak P."/>
            <person name="Hellsten U."/>
            <person name="Kuo D.H."/>
            <person name="Larsson T."/>
            <person name="Lv J."/>
            <person name="Arendt D."/>
            <person name="Savage R."/>
            <person name="Osoegawa K."/>
            <person name="de Jong P."/>
            <person name="Grimwood J."/>
            <person name="Chapman J.A."/>
            <person name="Shapiro H."/>
            <person name="Aerts A."/>
            <person name="Otillar R.P."/>
            <person name="Terry A.Y."/>
            <person name="Boore J.L."/>
            <person name="Grigoriev I.V."/>
            <person name="Lindberg D.R."/>
            <person name="Seaver E.C."/>
            <person name="Weisblat D.A."/>
            <person name="Putnam N.H."/>
            <person name="Rokhsar D.S."/>
        </authorList>
    </citation>
    <scope>NUCLEOTIDE SEQUENCE</scope>
</reference>
<dbReference type="PANTHER" id="PTHR23040:SF1">
    <property type="entry name" value="OUTER DYNEIN ARM-DOCKING COMPLEX SUBUNIT 4"/>
    <property type="match status" value="1"/>
</dbReference>
<dbReference type="RefSeq" id="XP_009031715.1">
    <property type="nucleotide sequence ID" value="XM_009033467.1"/>
</dbReference>
<feature type="repeat" description="TPR" evidence="9">
    <location>
        <begin position="14"/>
        <end position="47"/>
    </location>
</feature>
<dbReference type="OMA" id="VMPGCKP"/>
<dbReference type="KEGG" id="hro:HELRODRAFT_90920"/>
<dbReference type="GO" id="GO:0005930">
    <property type="term" value="C:axoneme"/>
    <property type="evidence" value="ECO:0007669"/>
    <property type="project" value="UniProtKB-SubCell"/>
</dbReference>
<dbReference type="Pfam" id="PF13176">
    <property type="entry name" value="TPR_7"/>
    <property type="match status" value="1"/>
</dbReference>
<keyword evidence="5" id="KW-0206">Cytoskeleton</keyword>
<dbReference type="PROSITE" id="PS50005">
    <property type="entry name" value="TPR"/>
    <property type="match status" value="3"/>
</dbReference>
<evidence type="ECO:0000313" key="11">
    <source>
        <dbReference type="EMBL" id="ESN90138.1"/>
    </source>
</evidence>
<evidence type="ECO:0000256" key="4">
    <source>
        <dbReference type="ARBA" id="ARBA00022803"/>
    </source>
</evidence>
<feature type="repeat" description="TPR" evidence="9">
    <location>
        <begin position="357"/>
        <end position="390"/>
    </location>
</feature>
<evidence type="ECO:0000313" key="12">
    <source>
        <dbReference type="EnsemblMetazoa" id="HelroP90920"/>
    </source>
</evidence>
<feature type="compositionally biased region" description="Acidic residues" evidence="10">
    <location>
        <begin position="491"/>
        <end position="517"/>
    </location>
</feature>
<name>T1G7Y0_HELRO</name>